<evidence type="ECO:0000313" key="2">
    <source>
        <dbReference type="Proteomes" id="UP000245380"/>
    </source>
</evidence>
<reference evidence="1 2" key="1">
    <citation type="submission" date="2016-11" db="EMBL/GenBank/DDBJ databases">
        <title>Comparative genomics of Acidibacillus ferroxidans species.</title>
        <authorList>
            <person name="Oliveira G."/>
            <person name="Nunes G."/>
            <person name="Oliveira R."/>
            <person name="Araujo F."/>
            <person name="Salim A."/>
            <person name="Scholte L."/>
            <person name="Morais D."/>
            <person name="Nancucheo I."/>
            <person name="Johnson D.B."/>
            <person name="Grail B."/>
            <person name="Bittencourt J."/>
            <person name="Valadares R."/>
        </authorList>
    </citation>
    <scope>NUCLEOTIDE SEQUENCE [LARGE SCALE GENOMIC DNA]</scope>
    <source>
        <strain evidence="1 2">Y002</strain>
    </source>
</reference>
<dbReference type="EMBL" id="MPDK01000029">
    <property type="protein sequence ID" value="PWI56709.1"/>
    <property type="molecule type" value="Genomic_DNA"/>
</dbReference>
<keyword evidence="2" id="KW-1185">Reference proteome</keyword>
<comment type="caution">
    <text evidence="1">The sequence shown here is derived from an EMBL/GenBank/DDBJ whole genome shotgun (WGS) entry which is preliminary data.</text>
</comment>
<evidence type="ECO:0000313" key="1">
    <source>
        <dbReference type="EMBL" id="PWI56709.1"/>
    </source>
</evidence>
<dbReference type="OrthoDB" id="2376882at2"/>
<dbReference type="RefSeq" id="WP_109431511.1">
    <property type="nucleotide sequence ID" value="NZ_MPDK01000029.1"/>
</dbReference>
<dbReference type="Proteomes" id="UP000245380">
    <property type="component" value="Unassembled WGS sequence"/>
</dbReference>
<proteinExistence type="predicted"/>
<protein>
    <recommendedName>
        <fullName evidence="3">YolD-like family protein</fullName>
    </recommendedName>
</protein>
<sequence>MNINDGNIFESMRLVLPEHRRLMLDWKRQRNVRQLPVLSEDEAAQIHYALSEAIANGSRVRVTLYELQGDIVLEGILSFTGQLRIVTEENVQIIDIERLLSVEQI</sequence>
<dbReference type="AlphaFoldDB" id="A0A2U3D615"/>
<name>A0A2U3D615_SULT2</name>
<dbReference type="InterPro" id="IPR014962">
    <property type="entry name" value="YolD"/>
</dbReference>
<dbReference type="Pfam" id="PF08863">
    <property type="entry name" value="YolD"/>
    <property type="match status" value="1"/>
</dbReference>
<evidence type="ECO:0008006" key="3">
    <source>
        <dbReference type="Google" id="ProtNLM"/>
    </source>
</evidence>
<gene>
    <name evidence="1" type="ORF">BM613_12350</name>
</gene>
<organism evidence="1 2">
    <name type="scientific">Sulfoacidibacillus thermotolerans</name>
    <name type="common">Acidibacillus sulfuroxidans</name>
    <dbReference type="NCBI Taxonomy" id="1765684"/>
    <lineage>
        <taxon>Bacteria</taxon>
        <taxon>Bacillati</taxon>
        <taxon>Bacillota</taxon>
        <taxon>Bacilli</taxon>
        <taxon>Bacillales</taxon>
        <taxon>Alicyclobacillaceae</taxon>
        <taxon>Sulfoacidibacillus</taxon>
    </lineage>
</organism>
<accession>A0A2U3D615</accession>